<dbReference type="InterPro" id="IPR017927">
    <property type="entry name" value="FAD-bd_FR_type"/>
</dbReference>
<evidence type="ECO:0000256" key="6">
    <source>
        <dbReference type="ARBA" id="ARBA00022827"/>
    </source>
</evidence>
<dbReference type="Proteomes" id="UP000218282">
    <property type="component" value="Unassembled WGS sequence"/>
</dbReference>
<dbReference type="InterPro" id="IPR012165">
    <property type="entry name" value="Cyt_c3_hydrogenase_gsu"/>
</dbReference>
<reference evidence="15 16" key="1">
    <citation type="submission" date="2014-12" db="EMBL/GenBank/DDBJ databases">
        <title>Draft genome sequences of 10 type strains of Lactococcus.</title>
        <authorList>
            <person name="Sun Z."/>
            <person name="Zhong Z."/>
            <person name="Liu W."/>
            <person name="Zhang W."/>
            <person name="Zhang H."/>
        </authorList>
    </citation>
    <scope>NUCLEOTIDE SEQUENCE [LARGE SCALE GENOMIC DNA]</scope>
    <source>
        <strain evidence="15 16">DSM 6634</strain>
    </source>
</reference>
<dbReference type="GO" id="GO:0016491">
    <property type="term" value="F:oxidoreductase activity"/>
    <property type="evidence" value="ECO:0007669"/>
    <property type="project" value="InterPro"/>
</dbReference>
<dbReference type="UniPathway" id="UPA00070">
    <property type="reaction ID" value="UER00945"/>
</dbReference>
<dbReference type="InterPro" id="IPR017938">
    <property type="entry name" value="Riboflavin_synthase-like_b-brl"/>
</dbReference>
<dbReference type="GO" id="GO:0009055">
    <property type="term" value="F:electron transfer activity"/>
    <property type="evidence" value="ECO:0007669"/>
    <property type="project" value="UniProtKB-UniRule"/>
</dbReference>
<keyword evidence="5 11" id="KW-0479">Metal-binding</keyword>
<comment type="caution">
    <text evidence="11">Lacks conserved residue(s) required for the propagation of feature annotation.</text>
</comment>
<evidence type="ECO:0000256" key="12">
    <source>
        <dbReference type="PIRSR" id="PIRSR006816-1"/>
    </source>
</evidence>
<evidence type="ECO:0000256" key="1">
    <source>
        <dbReference type="ARBA" id="ARBA00006422"/>
    </source>
</evidence>
<evidence type="ECO:0000313" key="16">
    <source>
        <dbReference type="Proteomes" id="UP000218282"/>
    </source>
</evidence>
<evidence type="ECO:0000256" key="8">
    <source>
        <dbReference type="ARBA" id="ARBA00022982"/>
    </source>
</evidence>
<dbReference type="SUPFAM" id="SSF63380">
    <property type="entry name" value="Riboflavin synthase domain-like"/>
    <property type="match status" value="1"/>
</dbReference>
<dbReference type="InterPro" id="IPR050353">
    <property type="entry name" value="PyrK_electron_transfer"/>
</dbReference>
<dbReference type="SUPFAM" id="SSF52343">
    <property type="entry name" value="Ferredoxin reductase-like, C-terminal NADP-linked domain"/>
    <property type="match status" value="1"/>
</dbReference>
<comment type="cofactor">
    <cofactor evidence="11 12">
        <name>FAD</name>
        <dbReference type="ChEBI" id="CHEBI:57692"/>
    </cofactor>
    <text evidence="11 12">Binds 1 FAD per subunit.</text>
</comment>
<evidence type="ECO:0000256" key="7">
    <source>
        <dbReference type="ARBA" id="ARBA00022975"/>
    </source>
</evidence>
<proteinExistence type="inferred from homology"/>
<dbReference type="PANTHER" id="PTHR43513:SF3">
    <property type="entry name" value="DIHYDROOROTATE DEHYDROGENASE B (NAD(+)), ELECTRON TRANSFER SUBUNIT-RELATED"/>
    <property type="match status" value="1"/>
</dbReference>
<evidence type="ECO:0000256" key="2">
    <source>
        <dbReference type="ARBA" id="ARBA00022448"/>
    </source>
</evidence>
<comment type="cofactor">
    <cofactor evidence="13">
        <name>[2Fe-2S] cluster</name>
        <dbReference type="ChEBI" id="CHEBI:190135"/>
    </cofactor>
    <text evidence="13">Binds 1 [2Fe-2S] cluster per subunit.</text>
</comment>
<dbReference type="PIRSF" id="PIRSF006816">
    <property type="entry name" value="Cyc3_hyd_g"/>
    <property type="match status" value="1"/>
</dbReference>
<dbReference type="GO" id="GO:0044205">
    <property type="term" value="P:'de novo' UMP biosynthetic process"/>
    <property type="evidence" value="ECO:0007669"/>
    <property type="project" value="UniProtKB-UniRule"/>
</dbReference>
<dbReference type="NCBIfam" id="NF000797">
    <property type="entry name" value="PRK00054.1-2"/>
    <property type="match status" value="1"/>
</dbReference>
<dbReference type="Gene3D" id="2.10.240.10">
    <property type="entry name" value="Dihydroorotate dehydrogenase, electron transfer subunit"/>
    <property type="match status" value="1"/>
</dbReference>
<evidence type="ECO:0000256" key="9">
    <source>
        <dbReference type="ARBA" id="ARBA00023004"/>
    </source>
</evidence>
<dbReference type="Gene3D" id="2.40.30.10">
    <property type="entry name" value="Translation factors"/>
    <property type="match status" value="1"/>
</dbReference>
<evidence type="ECO:0000256" key="11">
    <source>
        <dbReference type="HAMAP-Rule" id="MF_01211"/>
    </source>
</evidence>
<accession>A0A2A5RUZ7</accession>
<dbReference type="HAMAP" id="MF_01211">
    <property type="entry name" value="DHODB_Fe_S_bind"/>
    <property type="match status" value="1"/>
</dbReference>
<dbReference type="Pfam" id="PF10418">
    <property type="entry name" value="DHODB_Fe-S_bind"/>
    <property type="match status" value="1"/>
</dbReference>
<keyword evidence="3 11" id="KW-0285">Flavoprotein</keyword>
<feature type="binding site" evidence="11 12">
    <location>
        <begin position="70"/>
        <end position="72"/>
    </location>
    <ligand>
        <name>FAD</name>
        <dbReference type="ChEBI" id="CHEBI:57692"/>
    </ligand>
</feature>
<organism evidence="15 16">
    <name type="scientific">Pseudolactococcus piscium</name>
    <dbReference type="NCBI Taxonomy" id="1364"/>
    <lineage>
        <taxon>Bacteria</taxon>
        <taxon>Bacillati</taxon>
        <taxon>Bacillota</taxon>
        <taxon>Bacilli</taxon>
        <taxon>Lactobacillales</taxon>
        <taxon>Streptococcaceae</taxon>
        <taxon>Pseudolactococcus</taxon>
    </lineage>
</organism>
<dbReference type="GO" id="GO:0046872">
    <property type="term" value="F:metal ion binding"/>
    <property type="evidence" value="ECO:0007669"/>
    <property type="project" value="UniProtKB-KW"/>
</dbReference>
<dbReference type="PROSITE" id="PS51384">
    <property type="entry name" value="FAD_FR"/>
    <property type="match status" value="1"/>
</dbReference>
<protein>
    <recommendedName>
        <fullName evidence="11">Dihydroorotate dehydrogenase B (NAD(+)), electron transfer subunit</fullName>
    </recommendedName>
    <alternativeName>
        <fullName evidence="11">Dihydroorotate oxidase B, electron transfer subunit</fullName>
    </alternativeName>
</protein>
<evidence type="ECO:0000256" key="5">
    <source>
        <dbReference type="ARBA" id="ARBA00022723"/>
    </source>
</evidence>
<keyword evidence="9 11" id="KW-0408">Iron</keyword>
<dbReference type="GO" id="GO:0050660">
    <property type="term" value="F:flavin adenine dinucleotide binding"/>
    <property type="evidence" value="ECO:0007669"/>
    <property type="project" value="InterPro"/>
</dbReference>
<dbReference type="InterPro" id="IPR039261">
    <property type="entry name" value="FNR_nucleotide-bd"/>
</dbReference>
<name>A0A2A5RUZ7_9LACT</name>
<dbReference type="AlphaFoldDB" id="A0A2A5RUZ7"/>
<comment type="function">
    <text evidence="11">Responsible for channeling the electrons from the oxidation of dihydroorotate from the FMN redox center in the PyrD type B subunit to the ultimate electron acceptor NAD(+).</text>
</comment>
<comment type="similarity">
    <text evidence="1 11">Belongs to the PyrK family.</text>
</comment>
<dbReference type="PANTHER" id="PTHR43513">
    <property type="entry name" value="DIHYDROOROTATE DEHYDROGENASE B (NAD(+)), ELECTRON TRANSFER SUBUNIT"/>
    <property type="match status" value="1"/>
</dbReference>
<keyword evidence="6 11" id="KW-0274">FAD</keyword>
<dbReference type="GO" id="GO:0051537">
    <property type="term" value="F:2 iron, 2 sulfur cluster binding"/>
    <property type="evidence" value="ECO:0007669"/>
    <property type="project" value="UniProtKB-KW"/>
</dbReference>
<feature type="binding site" evidence="11 13">
    <location>
        <position position="224"/>
    </location>
    <ligand>
        <name>[2Fe-2S] cluster</name>
        <dbReference type="ChEBI" id="CHEBI:190135"/>
    </ligand>
</feature>
<evidence type="ECO:0000256" key="3">
    <source>
        <dbReference type="ARBA" id="ARBA00022630"/>
    </source>
</evidence>
<evidence type="ECO:0000256" key="13">
    <source>
        <dbReference type="PIRSR" id="PIRSR006816-2"/>
    </source>
</evidence>
<comment type="caution">
    <text evidence="15">The sequence shown here is derived from an EMBL/GenBank/DDBJ whole genome shotgun (WGS) entry which is preliminary data.</text>
</comment>
<feature type="domain" description="FAD-binding FR-type" evidence="14">
    <location>
        <begin position="3"/>
        <end position="102"/>
    </location>
</feature>
<feature type="binding site" evidence="11 13">
    <location>
        <position position="229"/>
    </location>
    <ligand>
        <name>[2Fe-2S] cluster</name>
        <dbReference type="ChEBI" id="CHEBI:190135"/>
    </ligand>
</feature>
<comment type="pathway">
    <text evidence="11">Pyrimidine metabolism; UMP biosynthesis via de novo pathway; orotate from (S)-dihydroorotate (NAD(+) route): step 1/1.</text>
</comment>
<dbReference type="Gene3D" id="3.40.50.80">
    <property type="entry name" value="Nucleotide-binding domain of ferredoxin-NADP reductase (FNR) module"/>
    <property type="match status" value="1"/>
</dbReference>
<keyword evidence="4 11" id="KW-0001">2Fe-2S</keyword>
<dbReference type="InterPro" id="IPR023455">
    <property type="entry name" value="Dihydroorotate_DHASE_ETsu"/>
</dbReference>
<comment type="subunit">
    <text evidence="11">Heterotetramer of 2 PyrK and 2 PyrD type B subunits.</text>
</comment>
<evidence type="ECO:0000256" key="10">
    <source>
        <dbReference type="ARBA" id="ARBA00023014"/>
    </source>
</evidence>
<keyword evidence="16" id="KW-1185">Reference proteome</keyword>
<dbReference type="InterPro" id="IPR019480">
    <property type="entry name" value="Dihydroorotate_DH_Fe-S-bd"/>
</dbReference>
<keyword evidence="8 11" id="KW-0249">Electron transport</keyword>
<keyword evidence="10 11" id="KW-0411">Iron-sulfur</keyword>
<sequence>MMILQEDMLIVSNINIAPRVFRMVLKGEIVSDITAPDQFLHIRVPSPDKILRRPISISEYNKTDKSCVIIYRVEGPGLAVVAEMQAGQTIDVMGPLGNGFDMTGPFPNVKALIIGGGIGTPPLVQLAKDLTATGIAVTVLLGFAQESAVILEAEFAAASSHLEIVTDDGSYGQKGNVGLLMDDLDLMSYDAIYACGAQGMLKAVASRTETHPNAFISMEARMACGMGACYACVVHVAGDETGQKSLKVCDEGPIFRVGEVVI</sequence>
<dbReference type="CDD" id="cd06218">
    <property type="entry name" value="DHOD_e_trans"/>
    <property type="match status" value="1"/>
</dbReference>
<feature type="binding site" evidence="11 13">
    <location>
        <position position="232"/>
    </location>
    <ligand>
        <name>[2Fe-2S] cluster</name>
        <dbReference type="ChEBI" id="CHEBI:190135"/>
    </ligand>
</feature>
<feature type="binding site" evidence="11 12">
    <location>
        <begin position="53"/>
        <end position="56"/>
    </location>
    <ligand>
        <name>FAD</name>
        <dbReference type="ChEBI" id="CHEBI:57692"/>
    </ligand>
</feature>
<keyword evidence="2 11" id="KW-0813">Transport</keyword>
<evidence type="ECO:0000256" key="4">
    <source>
        <dbReference type="ARBA" id="ARBA00022714"/>
    </source>
</evidence>
<evidence type="ECO:0000259" key="14">
    <source>
        <dbReference type="PROSITE" id="PS51384"/>
    </source>
</evidence>
<comment type="cofactor">
    <cofactor evidence="11">
        <name>[2Fe-2S] cluster</name>
        <dbReference type="ChEBI" id="CHEBI:190135"/>
    </cofactor>
    <text evidence="11">Binds 1 [2Fe-2S] cluster per subunit.</text>
</comment>
<gene>
    <name evidence="11" type="primary">pyrK</name>
    <name evidence="15" type="ORF">RU86_GL001260</name>
</gene>
<dbReference type="PRINTS" id="PR00409">
    <property type="entry name" value="PHDIOXRDTASE"/>
</dbReference>
<evidence type="ECO:0000313" key="15">
    <source>
        <dbReference type="EMBL" id="PCS05056.1"/>
    </source>
</evidence>
<feature type="binding site" evidence="11 13">
    <location>
        <position position="249"/>
    </location>
    <ligand>
        <name>[2Fe-2S] cluster</name>
        <dbReference type="ChEBI" id="CHEBI:190135"/>
    </ligand>
</feature>
<keyword evidence="7 11" id="KW-0665">Pyrimidine biosynthesis</keyword>
<dbReference type="EMBL" id="JXJW01000022">
    <property type="protein sequence ID" value="PCS05056.1"/>
    <property type="molecule type" value="Genomic_DNA"/>
</dbReference>
<dbReference type="InterPro" id="IPR037117">
    <property type="entry name" value="Dihydroorotate_DH_ele_sf"/>
</dbReference>